<dbReference type="Gene3D" id="3.40.30.10">
    <property type="entry name" value="Glutaredoxin"/>
    <property type="match status" value="1"/>
</dbReference>
<evidence type="ECO:0000313" key="3">
    <source>
        <dbReference type="Proteomes" id="UP000287651"/>
    </source>
</evidence>
<gene>
    <name evidence="2" type="ORF">B296_00042381</name>
</gene>
<reference evidence="2 3" key="1">
    <citation type="journal article" date="2014" name="Agronomy (Basel)">
        <title>A Draft Genome Sequence for Ensete ventricosum, the Drought-Tolerant Tree Against Hunger.</title>
        <authorList>
            <person name="Harrison J."/>
            <person name="Moore K.A."/>
            <person name="Paszkiewicz K."/>
            <person name="Jones T."/>
            <person name="Grant M."/>
            <person name="Ambacheew D."/>
            <person name="Muzemil S."/>
            <person name="Studholme D.J."/>
        </authorList>
    </citation>
    <scope>NUCLEOTIDE SEQUENCE [LARGE SCALE GENOMIC DNA]</scope>
</reference>
<dbReference type="Proteomes" id="UP000287651">
    <property type="component" value="Unassembled WGS sequence"/>
</dbReference>
<organism evidence="2 3">
    <name type="scientific">Ensete ventricosum</name>
    <name type="common">Abyssinian banana</name>
    <name type="synonym">Musa ensete</name>
    <dbReference type="NCBI Taxonomy" id="4639"/>
    <lineage>
        <taxon>Eukaryota</taxon>
        <taxon>Viridiplantae</taxon>
        <taxon>Streptophyta</taxon>
        <taxon>Embryophyta</taxon>
        <taxon>Tracheophyta</taxon>
        <taxon>Spermatophyta</taxon>
        <taxon>Magnoliopsida</taxon>
        <taxon>Liliopsida</taxon>
        <taxon>Zingiberales</taxon>
        <taxon>Musaceae</taxon>
        <taxon>Ensete</taxon>
    </lineage>
</organism>
<dbReference type="AlphaFoldDB" id="A0A426XYL3"/>
<dbReference type="SUPFAM" id="SSF52833">
    <property type="entry name" value="Thioredoxin-like"/>
    <property type="match status" value="1"/>
</dbReference>
<accession>A0A426XYL3</accession>
<proteinExistence type="predicted"/>
<name>A0A426XYL3_ENSVE</name>
<dbReference type="InterPro" id="IPR013766">
    <property type="entry name" value="Thioredoxin_domain"/>
</dbReference>
<comment type="caution">
    <text evidence="2">The sequence shown here is derived from an EMBL/GenBank/DDBJ whole genome shotgun (WGS) entry which is preliminary data.</text>
</comment>
<feature type="domain" description="Thioredoxin" evidence="1">
    <location>
        <begin position="1"/>
        <end position="62"/>
    </location>
</feature>
<evidence type="ECO:0000313" key="2">
    <source>
        <dbReference type="EMBL" id="RRT44628.1"/>
    </source>
</evidence>
<sequence length="72" mass="8319">MAPMYMELSEKHLSLMFLSIDVDELTEFSSSWDIHATPTFLFLKDGQLLDKLIGANRCDLERKIVMFVDSSF</sequence>
<dbReference type="PANTHER" id="PTHR10438">
    <property type="entry name" value="THIOREDOXIN"/>
    <property type="match status" value="1"/>
</dbReference>
<dbReference type="CDD" id="cd02947">
    <property type="entry name" value="TRX_family"/>
    <property type="match status" value="1"/>
</dbReference>
<evidence type="ECO:0000259" key="1">
    <source>
        <dbReference type="Pfam" id="PF00085"/>
    </source>
</evidence>
<protein>
    <recommendedName>
        <fullName evidence="1">Thioredoxin domain-containing protein</fullName>
    </recommendedName>
</protein>
<dbReference type="InterPro" id="IPR036249">
    <property type="entry name" value="Thioredoxin-like_sf"/>
</dbReference>
<dbReference type="Pfam" id="PF00085">
    <property type="entry name" value="Thioredoxin"/>
    <property type="match status" value="1"/>
</dbReference>
<dbReference type="PANTHER" id="PTHR10438:SF434">
    <property type="entry name" value="THIOREDOXIN H9"/>
    <property type="match status" value="1"/>
</dbReference>
<dbReference type="EMBL" id="AMZH03016351">
    <property type="protein sequence ID" value="RRT44628.1"/>
    <property type="molecule type" value="Genomic_DNA"/>
</dbReference>
<dbReference type="InterPro" id="IPR050620">
    <property type="entry name" value="Thioredoxin_H-type-like"/>
</dbReference>